<evidence type="ECO:0008006" key="3">
    <source>
        <dbReference type="Google" id="ProtNLM"/>
    </source>
</evidence>
<protein>
    <recommendedName>
        <fullName evidence="3">DUF559 domain-containing protein</fullName>
    </recommendedName>
</protein>
<dbReference type="EMBL" id="RHPJ01000002">
    <property type="protein sequence ID" value="TGO05017.1"/>
    <property type="molecule type" value="Genomic_DNA"/>
</dbReference>
<reference evidence="1 2" key="1">
    <citation type="submission" date="2018-11" db="EMBL/GenBank/DDBJ databases">
        <title>Complete genome sequencing of the Actinobacteria Serinibacter sp. K3-2.</title>
        <authorList>
            <person name="Rakitin A.L."/>
            <person name="Beletsky A.V."/>
            <person name="Mardanov A.V."/>
            <person name="Ravin N.V."/>
            <person name="Gromova A.S."/>
            <person name="Filippova S.N."/>
            <person name="Gal'Chenko V.F."/>
        </authorList>
    </citation>
    <scope>NUCLEOTIDE SEQUENCE [LARGE SCALE GENOMIC DNA]</scope>
    <source>
        <strain evidence="1 2">K3-2</strain>
    </source>
</reference>
<gene>
    <name evidence="1" type="ORF">SERN_1021</name>
</gene>
<evidence type="ECO:0000313" key="1">
    <source>
        <dbReference type="EMBL" id="TGO05017.1"/>
    </source>
</evidence>
<proteinExistence type="predicted"/>
<comment type="caution">
    <text evidence="1">The sequence shown here is derived from an EMBL/GenBank/DDBJ whole genome shotgun (WGS) entry which is preliminary data.</text>
</comment>
<evidence type="ECO:0000313" key="2">
    <source>
        <dbReference type="Proteomes" id="UP000297318"/>
    </source>
</evidence>
<accession>A0A4Z1E5N1</accession>
<keyword evidence="2" id="KW-1185">Reference proteome</keyword>
<sequence>MVRRLTPLNPELARLASAQRGFLTVAQCRNHGLDHRGVARRIASGWVRVDEVVLDTTPDVGSDPQVRRLRDVERALLRAGPGAVAVGLGSLALRGCWGLPHRFDAKAVRRTGTDARGSAQHAVGRTEIVGGRRVPSVPEALIQSLPHLDRLHLVAMLDWALHTGCLASVDELLSLSRGRRGARRLKEWGHEANGLAESQLETWARLQCHDAGLPPPELQVAVHDDAGRLLARGDLGWRMPDGRWLIVEIDGRSVHERAEALLADRHRQNALVGTGRVMILRFTADDLRREGYVPGVIRAALRVAMGLPAGHSATA</sequence>
<dbReference type="Proteomes" id="UP000297318">
    <property type="component" value="Unassembled WGS sequence"/>
</dbReference>
<organism evidence="1 2">
    <name type="scientific">Serinibacter arcticus</name>
    <dbReference type="NCBI Taxonomy" id="1655435"/>
    <lineage>
        <taxon>Bacteria</taxon>
        <taxon>Bacillati</taxon>
        <taxon>Actinomycetota</taxon>
        <taxon>Actinomycetes</taxon>
        <taxon>Micrococcales</taxon>
        <taxon>Beutenbergiaceae</taxon>
        <taxon>Serinibacter</taxon>
    </lineage>
</organism>
<name>A0A4Z1E5N1_9MICO</name>
<dbReference type="AlphaFoldDB" id="A0A4Z1E5N1"/>